<dbReference type="Proteomes" id="UP001597036">
    <property type="component" value="Unassembled WGS sequence"/>
</dbReference>
<dbReference type="CDD" id="cd00093">
    <property type="entry name" value="HTH_XRE"/>
    <property type="match status" value="1"/>
</dbReference>
<dbReference type="InterPro" id="IPR014057">
    <property type="entry name" value="HI1420"/>
</dbReference>
<dbReference type="InterPro" id="IPR010982">
    <property type="entry name" value="Lambda_DNA-bd_dom_sf"/>
</dbReference>
<dbReference type="InterPro" id="IPR001387">
    <property type="entry name" value="Cro/C1-type_HTH"/>
</dbReference>
<organism evidence="1 2">
    <name type="scientific">Alloscardovia venturai</name>
    <dbReference type="NCBI Taxonomy" id="1769421"/>
    <lineage>
        <taxon>Bacteria</taxon>
        <taxon>Bacillati</taxon>
        <taxon>Actinomycetota</taxon>
        <taxon>Actinomycetes</taxon>
        <taxon>Bifidobacteriales</taxon>
        <taxon>Bifidobacteriaceae</taxon>
        <taxon>Alloscardovia</taxon>
    </lineage>
</organism>
<keyword evidence="2" id="KW-1185">Reference proteome</keyword>
<reference evidence="2" key="1">
    <citation type="journal article" date="2019" name="Int. J. Syst. Evol. Microbiol.">
        <title>The Global Catalogue of Microorganisms (GCM) 10K type strain sequencing project: providing services to taxonomists for standard genome sequencing and annotation.</title>
        <authorList>
            <consortium name="The Broad Institute Genomics Platform"/>
            <consortium name="The Broad Institute Genome Sequencing Center for Infectious Disease"/>
            <person name="Wu L."/>
            <person name="Ma J."/>
        </authorList>
    </citation>
    <scope>NUCLEOTIDE SEQUENCE [LARGE SCALE GENOMIC DNA]</scope>
    <source>
        <strain evidence="2">CCM 8604</strain>
    </source>
</reference>
<name>A0ABW2Y2B8_9BIFI</name>
<dbReference type="SUPFAM" id="SSF47413">
    <property type="entry name" value="lambda repressor-like DNA-binding domains"/>
    <property type="match status" value="1"/>
</dbReference>
<dbReference type="RefSeq" id="WP_377937883.1">
    <property type="nucleotide sequence ID" value="NZ_JBHTHQ010000011.1"/>
</dbReference>
<dbReference type="PANTHER" id="PTHR40275:SF1">
    <property type="entry name" value="SSL7038 PROTEIN"/>
    <property type="match status" value="1"/>
</dbReference>
<dbReference type="NCBIfam" id="TIGR02684">
    <property type="entry name" value="dnstrm_HI1420"/>
    <property type="match status" value="1"/>
</dbReference>
<protein>
    <submittedName>
        <fullName evidence="1">Addiction module antidote protein</fullName>
    </submittedName>
</protein>
<gene>
    <name evidence="1" type="ORF">ACFQY8_01395</name>
</gene>
<dbReference type="Pfam" id="PF21716">
    <property type="entry name" value="dnstrm_HI1420"/>
    <property type="match status" value="1"/>
</dbReference>
<sequence length="101" mass="11110">MRKFDPSRHLTTPEAVATYLDEVLQLNDKDTFIAALGDVAKAQGMAKIAAEAGVGRESLYKSLSEKGNPSFETVMKVLKALGVQMGVRPKQSKRKRQLAYI</sequence>
<dbReference type="Gene3D" id="1.10.260.40">
    <property type="entry name" value="lambda repressor-like DNA-binding domains"/>
    <property type="match status" value="1"/>
</dbReference>
<evidence type="ECO:0000313" key="1">
    <source>
        <dbReference type="EMBL" id="MFD0704408.1"/>
    </source>
</evidence>
<accession>A0ABW2Y2B8</accession>
<evidence type="ECO:0000313" key="2">
    <source>
        <dbReference type="Proteomes" id="UP001597036"/>
    </source>
</evidence>
<dbReference type="PANTHER" id="PTHR40275">
    <property type="entry name" value="SSL7038 PROTEIN"/>
    <property type="match status" value="1"/>
</dbReference>
<comment type="caution">
    <text evidence="1">The sequence shown here is derived from an EMBL/GenBank/DDBJ whole genome shotgun (WGS) entry which is preliminary data.</text>
</comment>
<dbReference type="EMBL" id="JBHTHQ010000011">
    <property type="protein sequence ID" value="MFD0704408.1"/>
    <property type="molecule type" value="Genomic_DNA"/>
</dbReference>
<proteinExistence type="predicted"/>